<proteinExistence type="inferred from homology"/>
<feature type="domain" description="MmgE/PrpD N-terminal" evidence="2">
    <location>
        <begin position="10"/>
        <end position="235"/>
    </location>
</feature>
<evidence type="ECO:0000259" key="2">
    <source>
        <dbReference type="Pfam" id="PF03972"/>
    </source>
</evidence>
<feature type="domain" description="MmgE/PrpD C-terminal" evidence="3">
    <location>
        <begin position="256"/>
        <end position="369"/>
    </location>
</feature>
<evidence type="ECO:0000256" key="1">
    <source>
        <dbReference type="ARBA" id="ARBA00006174"/>
    </source>
</evidence>
<dbReference type="Pfam" id="PF03972">
    <property type="entry name" value="MmgE_PrpD_N"/>
    <property type="match status" value="1"/>
</dbReference>
<dbReference type="GO" id="GO:0016829">
    <property type="term" value="F:lyase activity"/>
    <property type="evidence" value="ECO:0007669"/>
    <property type="project" value="InterPro"/>
</dbReference>
<dbReference type="InterPro" id="IPR036148">
    <property type="entry name" value="MmgE/PrpD_sf"/>
</dbReference>
<dbReference type="InterPro" id="IPR045336">
    <property type="entry name" value="MmgE_PrpD_N"/>
</dbReference>
<dbReference type="Pfam" id="PF19305">
    <property type="entry name" value="MmgE_PrpD_C"/>
    <property type="match status" value="1"/>
</dbReference>
<evidence type="ECO:0000313" key="5">
    <source>
        <dbReference type="Proteomes" id="UP000032066"/>
    </source>
</evidence>
<dbReference type="AlphaFoldDB" id="A0A0D0PLP8"/>
<dbReference type="PATRIC" id="fig|2064.6.peg.6977"/>
<keyword evidence="5" id="KW-1185">Reference proteome</keyword>
<dbReference type="EMBL" id="JXZB01000004">
    <property type="protein sequence ID" value="KIQ63464.1"/>
    <property type="molecule type" value="Genomic_DNA"/>
</dbReference>
<dbReference type="InterPro" id="IPR045337">
    <property type="entry name" value="MmgE_PrpD_C"/>
</dbReference>
<evidence type="ECO:0000313" key="4">
    <source>
        <dbReference type="EMBL" id="KIQ63464.1"/>
    </source>
</evidence>
<sequence length="494" mass="51783">MARTETSLTRELADWASGLRFADLPERIVGAATSQFMSHLAVLRASLGHPLGRKLVDAFGPPTAADPGRAAYILAGLSSCLYFEDSLYVGHVTHSSINVPLAYRQERRLTGQQLLAALVASGECAARVTAAAALGPLRGQGSSYTQLIGAAAARLHVTGAPARQWVDAWGLALAAPPWPLRRAVLGSDAKVLSAAVPVRIALDACDAAAAGLGGAADILEHPGGLLAKFSQVPSPEVVTLGLGSRWHTDSLTVKVHPAGAYVDAAVDCAARLHGQLSPADLAEIEEIVVSAARLTIHMDGEGAPYLDRERSAIMALNVSVGYNVATTLVTGSVRPRDLAEPALADPVRWELAAKVRLEYDEQLSRRLLAATAPLGEALRQAGDRARDWLAAFAGGPALADSTPLDEPSKTFEQADKAIGARLRVTLRDGRVLTAASDSAVGSAGPETRRTHRTLVRDKLAATGVPPELTAALERVAELDATELDDVVRAALSCR</sequence>
<dbReference type="OrthoDB" id="9797528at2"/>
<dbReference type="PANTHER" id="PTHR16943:SF8">
    <property type="entry name" value="2-METHYLCITRATE DEHYDRATASE"/>
    <property type="match status" value="1"/>
</dbReference>
<dbReference type="InterPro" id="IPR005656">
    <property type="entry name" value="MmgE_PrpD"/>
</dbReference>
<gene>
    <name evidence="4" type="ORF">TR51_32975</name>
</gene>
<dbReference type="PANTHER" id="PTHR16943">
    <property type="entry name" value="2-METHYLCITRATE DEHYDRATASE-RELATED"/>
    <property type="match status" value="1"/>
</dbReference>
<dbReference type="SUPFAM" id="SSF103378">
    <property type="entry name" value="2-methylcitrate dehydratase PrpD"/>
    <property type="match status" value="1"/>
</dbReference>
<dbReference type="Gene3D" id="1.10.4100.10">
    <property type="entry name" value="2-methylcitrate dehydratase PrpD"/>
    <property type="match status" value="1"/>
</dbReference>
<dbReference type="Proteomes" id="UP000032066">
    <property type="component" value="Unassembled WGS sequence"/>
</dbReference>
<reference evidence="4 5" key="1">
    <citation type="submission" date="2015-02" db="EMBL/GenBank/DDBJ databases">
        <title>Draft genome sequence of Kitasatospora griseola MF730-N6, a bafilomycin, terpentecin and satosporin producer.</title>
        <authorList>
            <person name="Arens J.C."/>
            <person name="Haltli B."/>
            <person name="Kerr R.G."/>
        </authorList>
    </citation>
    <scope>NUCLEOTIDE SEQUENCE [LARGE SCALE GENOMIC DNA]</scope>
    <source>
        <strain evidence="4 5">MF730-N6</strain>
    </source>
</reference>
<evidence type="ECO:0000259" key="3">
    <source>
        <dbReference type="Pfam" id="PF19305"/>
    </source>
</evidence>
<dbReference type="InterPro" id="IPR042183">
    <property type="entry name" value="MmgE/PrpD_sf_1"/>
</dbReference>
<dbReference type="STRING" id="2064.TR51_32975"/>
<evidence type="ECO:0008006" key="6">
    <source>
        <dbReference type="Google" id="ProtNLM"/>
    </source>
</evidence>
<comment type="caution">
    <text evidence="4">The sequence shown here is derived from an EMBL/GenBank/DDBJ whole genome shotgun (WGS) entry which is preliminary data.</text>
</comment>
<dbReference type="RefSeq" id="WP_043915829.1">
    <property type="nucleotide sequence ID" value="NZ_JXZB01000004.1"/>
</dbReference>
<organism evidence="4 5">
    <name type="scientific">Kitasatospora griseola</name>
    <name type="common">Streptomyces griseolosporeus</name>
    <dbReference type="NCBI Taxonomy" id="2064"/>
    <lineage>
        <taxon>Bacteria</taxon>
        <taxon>Bacillati</taxon>
        <taxon>Actinomycetota</taxon>
        <taxon>Actinomycetes</taxon>
        <taxon>Kitasatosporales</taxon>
        <taxon>Streptomycetaceae</taxon>
        <taxon>Kitasatospora</taxon>
    </lineage>
</organism>
<protein>
    <recommendedName>
        <fullName evidence="6">VlmK-like protein</fullName>
    </recommendedName>
</protein>
<accession>A0A0D0PLP8</accession>
<comment type="similarity">
    <text evidence="1">Belongs to the PrpD family.</text>
</comment>
<name>A0A0D0PLP8_KITGR</name>